<reference evidence="9" key="1">
    <citation type="submission" date="2025-08" db="UniProtKB">
        <authorList>
            <consortium name="RefSeq"/>
        </authorList>
    </citation>
    <scope>IDENTIFICATION</scope>
    <source>
        <strain evidence="9">OHB3-1</strain>
    </source>
</reference>
<accession>A0A6J1D4W1</accession>
<dbReference type="GO" id="GO:0009736">
    <property type="term" value="P:cytokinin-activated signaling pathway"/>
    <property type="evidence" value="ECO:0007669"/>
    <property type="project" value="UniProtKB-KW"/>
</dbReference>
<keyword evidence="8" id="KW-1185">Reference proteome</keyword>
<gene>
    <name evidence="9" type="primary">LOC111017331</name>
</gene>
<keyword evidence="2" id="KW-0963">Cytoplasm</keyword>
<evidence type="ECO:0000256" key="2">
    <source>
        <dbReference type="ARBA" id="ARBA00022490"/>
    </source>
</evidence>
<dbReference type="RefSeq" id="XP_022148739.1">
    <property type="nucleotide sequence ID" value="XM_022293047.1"/>
</dbReference>
<dbReference type="GO" id="GO:0009691">
    <property type="term" value="P:cytokinin biosynthetic process"/>
    <property type="evidence" value="ECO:0007669"/>
    <property type="project" value="UniProtKB-KW"/>
</dbReference>
<evidence type="ECO:0000313" key="9">
    <source>
        <dbReference type="RefSeq" id="XP_022148739.1"/>
    </source>
</evidence>
<evidence type="ECO:0000256" key="5">
    <source>
        <dbReference type="ARBA" id="ARBA00023242"/>
    </source>
</evidence>
<dbReference type="InterPro" id="IPR044670">
    <property type="entry name" value="SOFL"/>
</dbReference>
<feature type="region of interest" description="Disordered" evidence="7">
    <location>
        <begin position="56"/>
        <end position="157"/>
    </location>
</feature>
<evidence type="ECO:0000256" key="7">
    <source>
        <dbReference type="SAM" id="MobiDB-lite"/>
    </source>
</evidence>
<dbReference type="Proteomes" id="UP000504603">
    <property type="component" value="Unplaced"/>
</dbReference>
<dbReference type="OrthoDB" id="759087at2759"/>
<evidence type="ECO:0000256" key="6">
    <source>
        <dbReference type="ARBA" id="ARBA00024199"/>
    </source>
</evidence>
<evidence type="ECO:0000256" key="1">
    <source>
        <dbReference type="ARBA" id="ARBA00004496"/>
    </source>
</evidence>
<evidence type="ECO:0000256" key="3">
    <source>
        <dbReference type="ARBA" id="ARBA00022712"/>
    </source>
</evidence>
<keyword evidence="5" id="KW-0539">Nucleus</keyword>
<keyword evidence="4" id="KW-0932">Cytokinin signaling pathway</keyword>
<dbReference type="AlphaFoldDB" id="A0A6J1D4W1"/>
<dbReference type="PANTHER" id="PTHR33347">
    <property type="entry name" value="OSJNBA0091C07.3 PROTEIN"/>
    <property type="match status" value="1"/>
</dbReference>
<proteinExistence type="inferred from homology"/>
<comment type="similarity">
    <text evidence="6">Belongs to the SOFL plant protein family.</text>
</comment>
<comment type="subcellular location">
    <subcellularLocation>
        <location evidence="1">Cytoplasm</location>
    </subcellularLocation>
</comment>
<dbReference type="GeneID" id="111017331"/>
<dbReference type="PANTHER" id="PTHR33347:SF34">
    <property type="entry name" value="PROTEIN SOB FIVE-LIKE 6"/>
    <property type="match status" value="1"/>
</dbReference>
<name>A0A6J1D4W1_MOMCH</name>
<sequence>MENGRSFFVSSSEGCAESGWTVYLDHSISDSPIASNYSYSNLSRRIKVEEEEEVDLSMVSDASSGPRINFPENEFRFPESGTEIGPSLPKNGRKIEERRRRRRDPTDNQTSSFLDDTATSDPNFNSESSSCQNQFNTLRQSSQSGNRRQKNQWFKGK</sequence>
<organism evidence="8 9">
    <name type="scientific">Momordica charantia</name>
    <name type="common">Bitter gourd</name>
    <name type="synonym">Balsam pear</name>
    <dbReference type="NCBI Taxonomy" id="3673"/>
    <lineage>
        <taxon>Eukaryota</taxon>
        <taxon>Viridiplantae</taxon>
        <taxon>Streptophyta</taxon>
        <taxon>Embryophyta</taxon>
        <taxon>Tracheophyta</taxon>
        <taxon>Spermatophyta</taxon>
        <taxon>Magnoliopsida</taxon>
        <taxon>eudicotyledons</taxon>
        <taxon>Gunneridae</taxon>
        <taxon>Pentapetalae</taxon>
        <taxon>rosids</taxon>
        <taxon>fabids</taxon>
        <taxon>Cucurbitales</taxon>
        <taxon>Cucurbitaceae</taxon>
        <taxon>Momordiceae</taxon>
        <taxon>Momordica</taxon>
    </lineage>
</organism>
<keyword evidence="3" id="KW-0203">Cytokinin biosynthesis</keyword>
<evidence type="ECO:0000313" key="8">
    <source>
        <dbReference type="Proteomes" id="UP000504603"/>
    </source>
</evidence>
<evidence type="ECO:0000256" key="4">
    <source>
        <dbReference type="ARBA" id="ARBA00022864"/>
    </source>
</evidence>
<dbReference type="KEGG" id="mcha:111017331"/>
<feature type="compositionally biased region" description="Polar residues" evidence="7">
    <location>
        <begin position="107"/>
        <end position="146"/>
    </location>
</feature>
<dbReference type="GO" id="GO:0005737">
    <property type="term" value="C:cytoplasm"/>
    <property type="evidence" value="ECO:0007669"/>
    <property type="project" value="UniProtKB-SubCell"/>
</dbReference>
<protein>
    <submittedName>
        <fullName evidence="9">Uncharacterized protein LOC111017331</fullName>
    </submittedName>
</protein>